<evidence type="ECO:0000256" key="3">
    <source>
        <dbReference type="ARBA" id="ARBA00023163"/>
    </source>
</evidence>
<reference evidence="5 6" key="1">
    <citation type="submission" date="2020-07" db="EMBL/GenBank/DDBJ databases">
        <title>Bacterium isolated from marine sediment.</title>
        <authorList>
            <person name="Shang D."/>
        </authorList>
    </citation>
    <scope>NUCLEOTIDE SEQUENCE [LARGE SCALE GENOMIC DNA]</scope>
    <source>
        <strain evidence="5 6">F6074</strain>
    </source>
</reference>
<evidence type="ECO:0000259" key="4">
    <source>
        <dbReference type="PROSITE" id="PS01124"/>
    </source>
</evidence>
<dbReference type="GO" id="GO:0043565">
    <property type="term" value="F:sequence-specific DNA binding"/>
    <property type="evidence" value="ECO:0007669"/>
    <property type="project" value="InterPro"/>
</dbReference>
<protein>
    <submittedName>
        <fullName evidence="5">Helix-turn-helix transcriptional regulator</fullName>
    </submittedName>
</protein>
<dbReference type="Gene3D" id="1.10.10.60">
    <property type="entry name" value="Homeodomain-like"/>
    <property type="match status" value="2"/>
</dbReference>
<dbReference type="PROSITE" id="PS01124">
    <property type="entry name" value="HTH_ARAC_FAMILY_2"/>
    <property type="match status" value="1"/>
</dbReference>
<evidence type="ECO:0000313" key="5">
    <source>
        <dbReference type="EMBL" id="MBA6154174.1"/>
    </source>
</evidence>
<dbReference type="PRINTS" id="PR00032">
    <property type="entry name" value="HTHARAC"/>
</dbReference>
<proteinExistence type="predicted"/>
<sequence length="345" mass="40332">MINIKVNSLPVDLVIKDLAAAFQLPFQLNCREYLVELSEPIGEGYIKAMMLESGLGIIEYHCKFRKDVEIQFVKDLTHPLKFLYCTKGNFVHRFSNEEDTLHELQEYQQAIVASQDHNGHVISFEKNQEVNLYSLEMDREGFMLYDECSSELIKSDLNDIFGDVFAKNSFYHEGYYSLALAEVFEKIKNFDDTYFLRTIFMISCGYQLLGNQISQYQDDQNNEENRHVLRQYEVGKVREAVQFIHQNIERTNTINDLCKEVGLTETKLQEGFKILYNSTINSYINDVRLNLASQLLRSTNLNISEIVYKIGLTSRSYFSKIFKEEYQLTPTEYRQMQTKKPSLSK</sequence>
<gene>
    <name evidence="5" type="ORF">H3Z82_15720</name>
</gene>
<feature type="domain" description="HTH araC/xylS-type" evidence="4">
    <location>
        <begin position="238"/>
        <end position="336"/>
    </location>
</feature>
<evidence type="ECO:0000313" key="6">
    <source>
        <dbReference type="Proteomes" id="UP000541857"/>
    </source>
</evidence>
<keyword evidence="1" id="KW-0805">Transcription regulation</keyword>
<keyword evidence="6" id="KW-1185">Reference proteome</keyword>
<keyword evidence="3" id="KW-0804">Transcription</keyword>
<dbReference type="Pfam" id="PF12833">
    <property type="entry name" value="HTH_18"/>
    <property type="match status" value="1"/>
</dbReference>
<comment type="caution">
    <text evidence="5">The sequence shown here is derived from an EMBL/GenBank/DDBJ whole genome shotgun (WGS) entry which is preliminary data.</text>
</comment>
<evidence type="ECO:0000256" key="2">
    <source>
        <dbReference type="ARBA" id="ARBA00023125"/>
    </source>
</evidence>
<dbReference type="InterPro" id="IPR020449">
    <property type="entry name" value="Tscrpt_reg_AraC-type_HTH"/>
</dbReference>
<evidence type="ECO:0000256" key="1">
    <source>
        <dbReference type="ARBA" id="ARBA00023015"/>
    </source>
</evidence>
<dbReference type="SMART" id="SM00342">
    <property type="entry name" value="HTH_ARAC"/>
    <property type="match status" value="1"/>
</dbReference>
<dbReference type="EMBL" id="JACGLT010000015">
    <property type="protein sequence ID" value="MBA6154174.1"/>
    <property type="molecule type" value="Genomic_DNA"/>
</dbReference>
<name>A0A7W2M7M5_9FLAO</name>
<dbReference type="PANTHER" id="PTHR47893:SF1">
    <property type="entry name" value="REGULATORY PROTEIN PCHR"/>
    <property type="match status" value="1"/>
</dbReference>
<dbReference type="AlphaFoldDB" id="A0A7W2M7M5"/>
<dbReference type="SUPFAM" id="SSF46689">
    <property type="entry name" value="Homeodomain-like"/>
    <property type="match status" value="1"/>
</dbReference>
<dbReference type="InterPro" id="IPR053142">
    <property type="entry name" value="PchR_regulatory_protein"/>
</dbReference>
<dbReference type="GO" id="GO:0003700">
    <property type="term" value="F:DNA-binding transcription factor activity"/>
    <property type="evidence" value="ECO:0007669"/>
    <property type="project" value="InterPro"/>
</dbReference>
<dbReference type="Proteomes" id="UP000541857">
    <property type="component" value="Unassembled WGS sequence"/>
</dbReference>
<dbReference type="InterPro" id="IPR009057">
    <property type="entry name" value="Homeodomain-like_sf"/>
</dbReference>
<accession>A0A7W2M7M5</accession>
<dbReference type="InterPro" id="IPR018060">
    <property type="entry name" value="HTH_AraC"/>
</dbReference>
<dbReference type="RefSeq" id="WP_182206454.1">
    <property type="nucleotide sequence ID" value="NZ_JACGLT010000015.1"/>
</dbReference>
<organism evidence="5 6">
    <name type="scientific">Gelidibacter maritimus</name>
    <dbReference type="NCBI Taxonomy" id="2761487"/>
    <lineage>
        <taxon>Bacteria</taxon>
        <taxon>Pseudomonadati</taxon>
        <taxon>Bacteroidota</taxon>
        <taxon>Flavobacteriia</taxon>
        <taxon>Flavobacteriales</taxon>
        <taxon>Flavobacteriaceae</taxon>
        <taxon>Gelidibacter</taxon>
    </lineage>
</organism>
<keyword evidence="2" id="KW-0238">DNA-binding</keyword>
<dbReference type="PANTHER" id="PTHR47893">
    <property type="entry name" value="REGULATORY PROTEIN PCHR"/>
    <property type="match status" value="1"/>
</dbReference>